<keyword evidence="3" id="KW-0067">ATP-binding</keyword>
<feature type="binding site" description="in other chain" evidence="3">
    <location>
        <position position="56"/>
    </location>
    <ligand>
        <name>L-methionine</name>
        <dbReference type="ChEBI" id="CHEBI:57844"/>
        <note>ligand shared between two neighboring subunits</note>
    </ligand>
</feature>
<dbReference type="InterPro" id="IPR022628">
    <property type="entry name" value="S-AdoMet_synt_N"/>
</dbReference>
<comment type="caution">
    <text evidence="3">Lacks conserved residue(s) required for the propagation of feature annotation.</text>
</comment>
<dbReference type="InterPro" id="IPR022631">
    <property type="entry name" value="ADOMET_SYNTHASE_CS"/>
</dbReference>
<keyword evidence="3 9" id="KW-0808">Transferase</keyword>
<comment type="cofactor">
    <cofactor evidence="3">
        <name>K(+)</name>
        <dbReference type="ChEBI" id="CHEBI:29103"/>
    </cofactor>
    <text evidence="3">Binds 1 potassium ion per subunit.</text>
</comment>
<comment type="pathway">
    <text evidence="1 3">Amino-acid biosynthesis; S-adenosyl-L-methionine biosynthesis; S-adenosyl-L-methionine from L-methionine: step 1/1.</text>
</comment>
<name>A0ABS6FBD6_9FIRM</name>
<evidence type="ECO:0000256" key="3">
    <source>
        <dbReference type="HAMAP-Rule" id="MF_00086"/>
    </source>
</evidence>
<dbReference type="PANTHER" id="PTHR11964">
    <property type="entry name" value="S-ADENOSYLMETHIONINE SYNTHETASE"/>
    <property type="match status" value="1"/>
</dbReference>
<feature type="binding site" description="in other chain" evidence="3">
    <location>
        <begin position="252"/>
        <end position="253"/>
    </location>
    <ligand>
        <name>ATP</name>
        <dbReference type="ChEBI" id="CHEBI:30616"/>
        <note>ligand shared between two neighboring subunits</note>
    </ligand>
</feature>
<evidence type="ECO:0000259" key="8">
    <source>
        <dbReference type="Pfam" id="PF02773"/>
    </source>
</evidence>
<comment type="catalytic activity">
    <reaction evidence="3">
        <text>L-methionine + ATP + H2O = S-adenosyl-L-methionine + phosphate + diphosphate</text>
        <dbReference type="Rhea" id="RHEA:21080"/>
        <dbReference type="ChEBI" id="CHEBI:15377"/>
        <dbReference type="ChEBI" id="CHEBI:30616"/>
        <dbReference type="ChEBI" id="CHEBI:33019"/>
        <dbReference type="ChEBI" id="CHEBI:43474"/>
        <dbReference type="ChEBI" id="CHEBI:57844"/>
        <dbReference type="ChEBI" id="CHEBI:59789"/>
        <dbReference type="EC" id="2.5.1.6"/>
    </reaction>
</comment>
<dbReference type="CDD" id="cd18079">
    <property type="entry name" value="S-AdoMet_synt"/>
    <property type="match status" value="1"/>
</dbReference>
<protein>
    <recommendedName>
        <fullName evidence="3">S-adenosylmethionine synthase</fullName>
        <shortName evidence="3">AdoMet synthase</shortName>
        <ecNumber evidence="3">2.5.1.6</ecNumber>
    </recommendedName>
    <alternativeName>
        <fullName evidence="3">MAT</fullName>
    </alternativeName>
    <alternativeName>
        <fullName evidence="3">Methionine adenosyltransferase</fullName>
    </alternativeName>
</protein>
<feature type="binding site" description="in other chain" evidence="3">
    <location>
        <position position="15"/>
    </location>
    <ligand>
        <name>ATP</name>
        <dbReference type="ChEBI" id="CHEBI:30616"/>
        <note>ligand shared between two neighboring subunits</note>
    </ligand>
</feature>
<dbReference type="HAMAP" id="MF_00086">
    <property type="entry name" value="S_AdoMet_synth1"/>
    <property type="match status" value="1"/>
</dbReference>
<comment type="caution">
    <text evidence="9">The sequence shown here is derived from an EMBL/GenBank/DDBJ whole genome shotgun (WGS) entry which is preliminary data.</text>
</comment>
<dbReference type="PIRSF" id="PIRSF000497">
    <property type="entry name" value="MAT"/>
    <property type="match status" value="1"/>
</dbReference>
<dbReference type="Pfam" id="PF02773">
    <property type="entry name" value="S-AdoMet_synt_C"/>
    <property type="match status" value="1"/>
</dbReference>
<keyword evidence="3" id="KW-0963">Cytoplasm</keyword>
<feature type="binding site" evidence="3">
    <location>
        <position position="273"/>
    </location>
    <ligand>
        <name>ATP</name>
        <dbReference type="ChEBI" id="CHEBI:30616"/>
        <note>ligand shared between two neighboring subunits</note>
    </ligand>
</feature>
<organism evidence="9 10">
    <name type="scientific">Dysosmobacter acutus</name>
    <dbReference type="NCBI Taxonomy" id="2841504"/>
    <lineage>
        <taxon>Bacteria</taxon>
        <taxon>Bacillati</taxon>
        <taxon>Bacillota</taxon>
        <taxon>Clostridia</taxon>
        <taxon>Eubacteriales</taxon>
        <taxon>Oscillospiraceae</taxon>
        <taxon>Dysosmobacter</taxon>
    </lineage>
</organism>
<dbReference type="EC" id="2.5.1.6" evidence="3"/>
<feature type="binding site" evidence="3">
    <location>
        <position position="43"/>
    </location>
    <ligand>
        <name>K(+)</name>
        <dbReference type="ChEBI" id="CHEBI:29103"/>
    </ligand>
</feature>
<dbReference type="RefSeq" id="WP_216632950.1">
    <property type="nucleotide sequence ID" value="NZ_JAHLQN010000001.1"/>
</dbReference>
<dbReference type="Proteomes" id="UP000787672">
    <property type="component" value="Unassembled WGS sequence"/>
</dbReference>
<evidence type="ECO:0000256" key="1">
    <source>
        <dbReference type="ARBA" id="ARBA00005224"/>
    </source>
</evidence>
<evidence type="ECO:0000256" key="5">
    <source>
        <dbReference type="RuleBase" id="RU004462"/>
    </source>
</evidence>
<comment type="similarity">
    <text evidence="2 3 5">Belongs to the AdoMet synthase family.</text>
</comment>
<evidence type="ECO:0000259" key="6">
    <source>
        <dbReference type="Pfam" id="PF00438"/>
    </source>
</evidence>
<keyword evidence="3 4" id="KW-0479">Metal-binding</keyword>
<evidence type="ECO:0000259" key="7">
    <source>
        <dbReference type="Pfam" id="PF02772"/>
    </source>
</evidence>
<dbReference type="InterPro" id="IPR022630">
    <property type="entry name" value="S-AdoMet_synt_C"/>
</dbReference>
<dbReference type="InterPro" id="IPR022629">
    <property type="entry name" value="S-AdoMet_synt_central"/>
</dbReference>
<dbReference type="GO" id="GO:0004478">
    <property type="term" value="F:methionine adenosyltransferase activity"/>
    <property type="evidence" value="ECO:0007669"/>
    <property type="project" value="UniProtKB-EC"/>
</dbReference>
<keyword evidence="3 4" id="KW-0630">Potassium</keyword>
<feature type="domain" description="S-adenosylmethionine synthetase C-terminal" evidence="8">
    <location>
        <begin position="241"/>
        <end position="378"/>
    </location>
</feature>
<feature type="binding site" description="in other chain" evidence="3">
    <location>
        <begin position="237"/>
        <end position="238"/>
    </location>
    <ligand>
        <name>ATP</name>
        <dbReference type="ChEBI" id="CHEBI:30616"/>
        <note>ligand shared between two neighboring subunits</note>
    </ligand>
</feature>
<comment type="subcellular location">
    <subcellularLocation>
        <location evidence="3 4">Cytoplasm</location>
    </subcellularLocation>
</comment>
<comment type="subunit">
    <text evidence="3">Homotetramer; dimer of dimers.</text>
</comment>
<accession>A0ABS6FBD6</accession>
<reference evidence="9 10" key="1">
    <citation type="submission" date="2021-06" db="EMBL/GenBank/DDBJ databases">
        <authorList>
            <person name="Sun Q."/>
            <person name="Li D."/>
        </authorList>
    </citation>
    <scope>NUCLEOTIDE SEQUENCE [LARGE SCALE GENOMIC DNA]</scope>
    <source>
        <strain evidence="9 10">MSJ-2</strain>
    </source>
</reference>
<dbReference type="InterPro" id="IPR002133">
    <property type="entry name" value="S-AdoMet_synthetase"/>
</dbReference>
<sequence length="394" mass="42706">MAKHFFTSESVTEGHPDKICDQISDAVLDAIIEKDPEARVACETTACTGLIHVMGEISTSCYVDIPKIAREVVREIGYDRGKFGFDCETCAVITSIDEQSGDIAMGVDQSLESKEGKDSLTNGAGDQGMMFGYACDETPELMPLAISLSHKLALRLTEIRKSGAVDYLRPDGKTQVTVEYEGDKPVRVDTVVVSTQHGPEVSLEQIRRDMIKLVVRHTIPAELLDENTKFYVNPTGRFVKGGPAADSGLTGRKIIVDTYGGSAPHGGGCFSGKDPTKVDRSAAYAARYVAKNVVAAGLARKCQVELAYAIGVAQPVSVLVETFGTGTVSDDVLEAAVRKVFDLRPAAIIRDLDLRRPIYRKLAAYGHMGRTDLNVRWEDTDRTEALKSAVVQSN</sequence>
<dbReference type="PROSITE" id="PS00376">
    <property type="entry name" value="ADOMET_SYNTHASE_1"/>
    <property type="match status" value="1"/>
</dbReference>
<evidence type="ECO:0000256" key="4">
    <source>
        <dbReference type="RuleBase" id="RU000542"/>
    </source>
</evidence>
<feature type="binding site" evidence="3">
    <location>
        <position position="17"/>
    </location>
    <ligand>
        <name>Mg(2+)</name>
        <dbReference type="ChEBI" id="CHEBI:18420"/>
    </ligand>
</feature>
<comment type="cofactor">
    <cofactor evidence="3">
        <name>Mg(2+)</name>
        <dbReference type="ChEBI" id="CHEBI:18420"/>
    </cofactor>
    <text evidence="3">Binds 2 divalent ions per subunit.</text>
</comment>
<dbReference type="EMBL" id="JAHLQN010000001">
    <property type="protein sequence ID" value="MBU5627599.1"/>
    <property type="molecule type" value="Genomic_DNA"/>
</dbReference>
<comment type="function">
    <text evidence="3">Catalyzes the formation of S-adenosylmethionine (AdoMet) from methionine and ATP. The overall synthetic reaction is composed of two sequential steps, AdoMet formation and the subsequent tripolyphosphate hydrolysis which occurs prior to release of AdoMet from the enzyme.</text>
</comment>
<evidence type="ECO:0000313" key="10">
    <source>
        <dbReference type="Proteomes" id="UP000787672"/>
    </source>
</evidence>
<dbReference type="NCBIfam" id="TIGR01034">
    <property type="entry name" value="metK"/>
    <property type="match status" value="1"/>
</dbReference>
<feature type="binding site" evidence="3">
    <location>
        <position position="246"/>
    </location>
    <ligand>
        <name>L-methionine</name>
        <dbReference type="ChEBI" id="CHEBI:57844"/>
        <note>ligand shared between two neighboring subunits</note>
    </ligand>
</feature>
<dbReference type="Pfam" id="PF02772">
    <property type="entry name" value="S-AdoMet_synt_M"/>
    <property type="match status" value="1"/>
</dbReference>
<feature type="binding site" description="in other chain" evidence="3">
    <location>
        <position position="99"/>
    </location>
    <ligand>
        <name>L-methionine</name>
        <dbReference type="ChEBI" id="CHEBI:57844"/>
        <note>ligand shared between two neighboring subunits</note>
    </ligand>
</feature>
<feature type="region of interest" description="Flexible loop" evidence="3">
    <location>
        <begin position="99"/>
        <end position="109"/>
    </location>
</feature>
<evidence type="ECO:0000256" key="2">
    <source>
        <dbReference type="ARBA" id="ARBA00009685"/>
    </source>
</evidence>
<feature type="domain" description="S-adenosylmethionine synthetase N-terminal" evidence="6">
    <location>
        <begin position="4"/>
        <end position="100"/>
    </location>
</feature>
<keyword evidence="3" id="KW-0554">One-carbon metabolism</keyword>
<keyword evidence="10" id="KW-1185">Reference proteome</keyword>
<feature type="binding site" description="in other chain" evidence="3">
    <location>
        <position position="277"/>
    </location>
    <ligand>
        <name>L-methionine</name>
        <dbReference type="ChEBI" id="CHEBI:57844"/>
        <note>ligand shared between two neighboring subunits</note>
    </ligand>
</feature>
<dbReference type="PROSITE" id="PS00377">
    <property type="entry name" value="ADOMET_SYNTHASE_2"/>
    <property type="match status" value="1"/>
</dbReference>
<keyword evidence="3" id="KW-0547">Nucleotide-binding</keyword>
<dbReference type="Pfam" id="PF00438">
    <property type="entry name" value="S-AdoMet_synt_N"/>
    <property type="match status" value="1"/>
</dbReference>
<feature type="binding site" description="in other chain" evidence="3">
    <location>
        <begin position="171"/>
        <end position="173"/>
    </location>
    <ligand>
        <name>ATP</name>
        <dbReference type="ChEBI" id="CHEBI:30616"/>
        <note>ligand shared between two neighboring subunits</note>
    </ligand>
</feature>
<feature type="binding site" evidence="3">
    <location>
        <position position="246"/>
    </location>
    <ligand>
        <name>ATP</name>
        <dbReference type="ChEBI" id="CHEBI:30616"/>
        <note>ligand shared between two neighboring subunits</note>
    </ligand>
</feature>
<feature type="domain" description="S-adenosylmethionine synthetase central" evidence="7">
    <location>
        <begin position="122"/>
        <end position="238"/>
    </location>
</feature>
<keyword evidence="3 4" id="KW-0460">Magnesium</keyword>
<gene>
    <name evidence="3 9" type="primary">metK</name>
    <name evidence="9" type="ORF">KQI82_11830</name>
</gene>
<proteinExistence type="inferred from homology"/>
<evidence type="ECO:0000313" key="9">
    <source>
        <dbReference type="EMBL" id="MBU5627599.1"/>
    </source>
</evidence>